<dbReference type="PROSITE" id="PS51186">
    <property type="entry name" value="GNAT"/>
    <property type="match status" value="1"/>
</dbReference>
<proteinExistence type="predicted"/>
<dbReference type="EMBL" id="JAGGKS010000002">
    <property type="protein sequence ID" value="MBP1925117.1"/>
    <property type="molecule type" value="Genomic_DNA"/>
</dbReference>
<dbReference type="Proteomes" id="UP001519342">
    <property type="component" value="Unassembled WGS sequence"/>
</dbReference>
<keyword evidence="2" id="KW-0012">Acyltransferase</keyword>
<dbReference type="Pfam" id="PF00583">
    <property type="entry name" value="Acetyltransf_1"/>
    <property type="match status" value="1"/>
</dbReference>
<sequence>MGEIVIRRVKKEDLDKIAEIEVECFPAAEAASKQSIEERIATFPESFLVAEKNREIVGFINGCATNSPVIYDALYHDSSHHIPDGESLAVFGLDVLPEHQRQGIAAKLMNYYIEIARTDCRKRVILTCKDRLVHYYEYFGFVNNGISESTYGGAQWFNMTLTI</sequence>
<evidence type="ECO:0000313" key="5">
    <source>
        <dbReference type="Proteomes" id="UP001519342"/>
    </source>
</evidence>
<dbReference type="Gene3D" id="3.40.630.30">
    <property type="match status" value="1"/>
</dbReference>
<accession>A0ABS4GBR3</accession>
<dbReference type="PANTHER" id="PTHR10908:SF0">
    <property type="entry name" value="SEROTONIN N-ACETYLTRANSFERASE"/>
    <property type="match status" value="1"/>
</dbReference>
<feature type="domain" description="N-acetyltransferase" evidence="3">
    <location>
        <begin position="4"/>
        <end position="162"/>
    </location>
</feature>
<gene>
    <name evidence="4" type="ORF">J2Z76_000974</name>
</gene>
<dbReference type="RefSeq" id="WP_209510863.1">
    <property type="nucleotide sequence ID" value="NZ_JAGGKS010000002.1"/>
</dbReference>
<dbReference type="InterPro" id="IPR000182">
    <property type="entry name" value="GNAT_dom"/>
</dbReference>
<evidence type="ECO:0000259" key="3">
    <source>
        <dbReference type="PROSITE" id="PS51186"/>
    </source>
</evidence>
<organism evidence="4 5">
    <name type="scientific">Sedimentibacter acidaminivorans</name>
    <dbReference type="NCBI Taxonomy" id="913099"/>
    <lineage>
        <taxon>Bacteria</taxon>
        <taxon>Bacillati</taxon>
        <taxon>Bacillota</taxon>
        <taxon>Tissierellia</taxon>
        <taxon>Sedimentibacter</taxon>
    </lineage>
</organism>
<keyword evidence="5" id="KW-1185">Reference proteome</keyword>
<evidence type="ECO:0000256" key="1">
    <source>
        <dbReference type="ARBA" id="ARBA00022679"/>
    </source>
</evidence>
<reference evidence="4 5" key="1">
    <citation type="submission" date="2021-03" db="EMBL/GenBank/DDBJ databases">
        <title>Genomic Encyclopedia of Type Strains, Phase IV (KMG-IV): sequencing the most valuable type-strain genomes for metagenomic binning, comparative biology and taxonomic classification.</title>
        <authorList>
            <person name="Goeker M."/>
        </authorList>
    </citation>
    <scope>NUCLEOTIDE SEQUENCE [LARGE SCALE GENOMIC DNA]</scope>
    <source>
        <strain evidence="4 5">DSM 24004</strain>
    </source>
</reference>
<name>A0ABS4GBR3_9FIRM</name>
<comment type="caution">
    <text evidence="4">The sequence shown here is derived from an EMBL/GenBank/DDBJ whole genome shotgun (WGS) entry which is preliminary data.</text>
</comment>
<keyword evidence="1" id="KW-0808">Transferase</keyword>
<dbReference type="InterPro" id="IPR016181">
    <property type="entry name" value="Acyl_CoA_acyltransferase"/>
</dbReference>
<protein>
    <submittedName>
        <fullName evidence="4">Ribosomal protein S18 acetylase RimI-like enzyme</fullName>
    </submittedName>
</protein>
<dbReference type="InterPro" id="IPR051635">
    <property type="entry name" value="SNAT-like"/>
</dbReference>
<dbReference type="CDD" id="cd04301">
    <property type="entry name" value="NAT_SF"/>
    <property type="match status" value="1"/>
</dbReference>
<evidence type="ECO:0000313" key="4">
    <source>
        <dbReference type="EMBL" id="MBP1925117.1"/>
    </source>
</evidence>
<dbReference type="PANTHER" id="PTHR10908">
    <property type="entry name" value="SEROTONIN N-ACETYLTRANSFERASE"/>
    <property type="match status" value="1"/>
</dbReference>
<evidence type="ECO:0000256" key="2">
    <source>
        <dbReference type="ARBA" id="ARBA00023315"/>
    </source>
</evidence>
<dbReference type="SUPFAM" id="SSF55729">
    <property type="entry name" value="Acyl-CoA N-acyltransferases (Nat)"/>
    <property type="match status" value="1"/>
</dbReference>